<dbReference type="EMBL" id="JAAIYP010000039">
    <property type="protein sequence ID" value="NFV81114.1"/>
    <property type="molecule type" value="Genomic_DNA"/>
</dbReference>
<evidence type="ECO:0000313" key="3">
    <source>
        <dbReference type="Proteomes" id="UP000480684"/>
    </source>
</evidence>
<evidence type="ECO:0000313" key="2">
    <source>
        <dbReference type="EMBL" id="NFV81114.1"/>
    </source>
</evidence>
<dbReference type="AlphaFoldDB" id="A0A7C9V0F0"/>
<reference evidence="2 3" key="1">
    <citation type="submission" date="2020-02" db="EMBL/GenBank/DDBJ databases">
        <authorList>
            <person name="Dziuba M."/>
            <person name="Kuznetsov B."/>
            <person name="Mardanov A."/>
            <person name="Ravin N."/>
            <person name="Grouzdev D."/>
        </authorList>
    </citation>
    <scope>NUCLEOTIDE SEQUENCE [LARGE SCALE GENOMIC DNA]</scope>
    <source>
        <strain evidence="2 3">SpK</strain>
    </source>
</reference>
<sequence length="90" mass="9624">MLSTVWQNLTGVAVLKKRSLVIAGHATSVSLEPQFWDALKAIAGERGLSLNQMAAEIDLDRTGNLSSALRVYVLEYLQKRTPGQIAAGGG</sequence>
<dbReference type="InterPro" id="IPR027373">
    <property type="entry name" value="RHH_dom"/>
</dbReference>
<dbReference type="Proteomes" id="UP000480684">
    <property type="component" value="Unassembled WGS sequence"/>
</dbReference>
<dbReference type="InterPro" id="IPR038268">
    <property type="entry name" value="RHH_sf"/>
</dbReference>
<comment type="caution">
    <text evidence="2">The sequence shown here is derived from an EMBL/GenBank/DDBJ whole genome shotgun (WGS) entry which is preliminary data.</text>
</comment>
<dbReference type="Gene3D" id="1.10.3990.20">
    <property type="entry name" value="protein bp1543"/>
    <property type="match status" value="1"/>
</dbReference>
<keyword evidence="3" id="KW-1185">Reference proteome</keyword>
<organism evidence="2 3">
    <name type="scientific">Magnetospirillum aberrantis SpK</name>
    <dbReference type="NCBI Taxonomy" id="908842"/>
    <lineage>
        <taxon>Bacteria</taxon>
        <taxon>Pseudomonadati</taxon>
        <taxon>Pseudomonadota</taxon>
        <taxon>Alphaproteobacteria</taxon>
        <taxon>Rhodospirillales</taxon>
        <taxon>Rhodospirillaceae</taxon>
        <taxon>Magnetospirillum</taxon>
    </lineage>
</organism>
<gene>
    <name evidence="2" type="ORF">G4223_13425</name>
</gene>
<proteinExistence type="predicted"/>
<accession>A0A7C9V0F0</accession>
<protein>
    <submittedName>
        <fullName evidence="2">Ribbon-helix-helix domain-containing protein</fullName>
    </submittedName>
</protein>
<dbReference type="Pfam" id="PF13467">
    <property type="entry name" value="RHH_4"/>
    <property type="match status" value="1"/>
</dbReference>
<name>A0A7C9V0F0_9PROT</name>
<feature type="domain" description="Ribbon-helix-helix" evidence="1">
    <location>
        <begin position="16"/>
        <end position="77"/>
    </location>
</feature>
<evidence type="ECO:0000259" key="1">
    <source>
        <dbReference type="Pfam" id="PF13467"/>
    </source>
</evidence>